<dbReference type="AlphaFoldDB" id="A0A9D1MVE3"/>
<dbReference type="InterPro" id="IPR017853">
    <property type="entry name" value="GH"/>
</dbReference>
<dbReference type="InterPro" id="IPR015882">
    <property type="entry name" value="HEX_bac_N"/>
</dbReference>
<evidence type="ECO:0000256" key="2">
    <source>
        <dbReference type="ARBA" id="ARBA00006285"/>
    </source>
</evidence>
<dbReference type="SUPFAM" id="SSF55545">
    <property type="entry name" value="beta-N-acetylhexosaminidase-like domain"/>
    <property type="match status" value="1"/>
</dbReference>
<keyword evidence="4" id="KW-0378">Hydrolase</keyword>
<dbReference type="InterPro" id="IPR015883">
    <property type="entry name" value="Glyco_hydro_20_cat"/>
</dbReference>
<dbReference type="InterPro" id="IPR029018">
    <property type="entry name" value="Hex-like_dom2"/>
</dbReference>
<evidence type="ECO:0000313" key="9">
    <source>
        <dbReference type="EMBL" id="HIU69600.1"/>
    </source>
</evidence>
<dbReference type="EC" id="3.2.1.52" evidence="3"/>
<dbReference type="Gene3D" id="3.20.20.80">
    <property type="entry name" value="Glycosidases"/>
    <property type="match status" value="1"/>
</dbReference>
<dbReference type="Pfam" id="PF00728">
    <property type="entry name" value="Glyco_hydro_20"/>
    <property type="match status" value="1"/>
</dbReference>
<evidence type="ECO:0000313" key="10">
    <source>
        <dbReference type="Proteomes" id="UP000824125"/>
    </source>
</evidence>
<dbReference type="GO" id="GO:0005975">
    <property type="term" value="P:carbohydrate metabolic process"/>
    <property type="evidence" value="ECO:0007669"/>
    <property type="project" value="InterPro"/>
</dbReference>
<dbReference type="GO" id="GO:0004563">
    <property type="term" value="F:beta-N-acetylhexosaminidase activity"/>
    <property type="evidence" value="ECO:0007669"/>
    <property type="project" value="UniProtKB-EC"/>
</dbReference>
<dbReference type="Gene3D" id="3.30.379.10">
    <property type="entry name" value="Chitobiase/beta-hexosaminidase domain 2-like"/>
    <property type="match status" value="1"/>
</dbReference>
<evidence type="ECO:0000259" key="8">
    <source>
        <dbReference type="Pfam" id="PF02838"/>
    </source>
</evidence>
<comment type="caution">
    <text evidence="9">The sequence shown here is derived from an EMBL/GenBank/DDBJ whole genome shotgun (WGS) entry which is preliminary data.</text>
</comment>
<proteinExistence type="inferred from homology"/>
<dbReference type="GO" id="GO:0030203">
    <property type="term" value="P:glycosaminoglycan metabolic process"/>
    <property type="evidence" value="ECO:0007669"/>
    <property type="project" value="TreeGrafter"/>
</dbReference>
<feature type="domain" description="Glycoside hydrolase family 20 catalytic" evidence="7">
    <location>
        <begin position="126"/>
        <end position="479"/>
    </location>
</feature>
<evidence type="ECO:0000256" key="3">
    <source>
        <dbReference type="ARBA" id="ARBA00012663"/>
    </source>
</evidence>
<accession>A0A9D1MVE3</accession>
<feature type="domain" description="Beta-hexosaminidase bacterial type N-terminal" evidence="8">
    <location>
        <begin position="2"/>
        <end position="123"/>
    </location>
</feature>
<evidence type="ECO:0000256" key="5">
    <source>
        <dbReference type="ARBA" id="ARBA00023295"/>
    </source>
</evidence>
<keyword evidence="5" id="KW-0326">Glycosidase</keyword>
<evidence type="ECO:0000256" key="6">
    <source>
        <dbReference type="PIRSR" id="PIRSR625705-1"/>
    </source>
</evidence>
<dbReference type="PANTHER" id="PTHR22600">
    <property type="entry name" value="BETA-HEXOSAMINIDASE"/>
    <property type="match status" value="1"/>
</dbReference>
<reference evidence="9" key="2">
    <citation type="journal article" date="2021" name="PeerJ">
        <title>Extensive microbial diversity within the chicken gut microbiome revealed by metagenomics and culture.</title>
        <authorList>
            <person name="Gilroy R."/>
            <person name="Ravi A."/>
            <person name="Getino M."/>
            <person name="Pursley I."/>
            <person name="Horton D.L."/>
            <person name="Alikhan N.F."/>
            <person name="Baker D."/>
            <person name="Gharbi K."/>
            <person name="Hall N."/>
            <person name="Watson M."/>
            <person name="Adriaenssens E.M."/>
            <person name="Foster-Nyarko E."/>
            <person name="Jarju S."/>
            <person name="Secka A."/>
            <person name="Antonio M."/>
            <person name="Oren A."/>
            <person name="Chaudhuri R.R."/>
            <person name="La Ragione R."/>
            <person name="Hildebrand F."/>
            <person name="Pallen M.J."/>
        </authorList>
    </citation>
    <scope>NUCLEOTIDE SEQUENCE</scope>
    <source>
        <strain evidence="9">CHK176-6737</strain>
    </source>
</reference>
<feature type="active site" description="Proton donor" evidence="6">
    <location>
        <position position="318"/>
    </location>
</feature>
<name>A0A9D1MVE3_9FIRM</name>
<comment type="similarity">
    <text evidence="2">Belongs to the glycosyl hydrolase 20 family.</text>
</comment>
<dbReference type="Proteomes" id="UP000824125">
    <property type="component" value="Unassembled WGS sequence"/>
</dbReference>
<sequence>MIHVIPMPLSVNELPGKFRLTKESGYYTDEALAGAVRFYARDFEKAFGEAPVQKEDAAVRFSVDTKLKNEAYTLHIDENGIKVHAGDKNGALYAIQTLRQLAGFDLKSGVQALDIACVRISDAPRFAWRGQSLDCARHFFPVENIKKLLDLFLLHKLNVFHWHLTDDQGWRIEIKKYPLLTEVGSKRKDTQRTGWRKQKVGYAGEPHGGYYTQDEIREVVAYAAERGIMVVPEIDMPAHFAAAEAAYPDLACRPLKTEVTYYFGAMVPHKELGYKPGDNSWNRSACLGKESTYEFIFNVLDEVCELFPAPYFHIGGDEAPRDEWKKCPHCQEKIRKEGLQSVDNLQGYFNNRVNEYIKKKGKRLIGWNEILSAGNLDRSVISQYWVPTRDKNAERYVNSGGQMILSRQTAFYFDYPNAEVTLKNAYSFTPAKSGVRPEAEKNVLGIESELWTEFVHDWRKVEFNLFPRVAAMCETAWTSESQKDFSGFVQRLDQYEKILGTLHVHYAPRAYTVNPGLVKRAKYMCKFFWSNPYAELEDAEKEM</sequence>
<dbReference type="InterPro" id="IPR025705">
    <property type="entry name" value="Beta_hexosaminidase_sua/sub"/>
</dbReference>
<evidence type="ECO:0000256" key="1">
    <source>
        <dbReference type="ARBA" id="ARBA00001231"/>
    </source>
</evidence>
<reference evidence="9" key="1">
    <citation type="submission" date="2020-10" db="EMBL/GenBank/DDBJ databases">
        <authorList>
            <person name="Gilroy R."/>
        </authorList>
    </citation>
    <scope>NUCLEOTIDE SEQUENCE</scope>
    <source>
        <strain evidence="9">CHK176-6737</strain>
    </source>
</reference>
<dbReference type="PRINTS" id="PR00738">
    <property type="entry name" value="GLHYDRLASE20"/>
</dbReference>
<evidence type="ECO:0000256" key="4">
    <source>
        <dbReference type="ARBA" id="ARBA00022801"/>
    </source>
</evidence>
<dbReference type="Pfam" id="PF02838">
    <property type="entry name" value="Glyco_hydro_20b"/>
    <property type="match status" value="1"/>
</dbReference>
<dbReference type="SUPFAM" id="SSF51445">
    <property type="entry name" value="(Trans)glycosidases"/>
    <property type="match status" value="1"/>
</dbReference>
<dbReference type="CDD" id="cd06563">
    <property type="entry name" value="GH20_chitobiase-like"/>
    <property type="match status" value="1"/>
</dbReference>
<dbReference type="GO" id="GO:0016020">
    <property type="term" value="C:membrane"/>
    <property type="evidence" value="ECO:0007669"/>
    <property type="project" value="TreeGrafter"/>
</dbReference>
<organism evidence="9 10">
    <name type="scientific">Candidatus Scybalenecus merdavium</name>
    <dbReference type="NCBI Taxonomy" id="2840939"/>
    <lineage>
        <taxon>Bacteria</taxon>
        <taxon>Bacillati</taxon>
        <taxon>Bacillota</taxon>
        <taxon>Clostridia</taxon>
        <taxon>Eubacteriales</taxon>
        <taxon>Oscillospiraceae</taxon>
        <taxon>Oscillospiraceae incertae sedis</taxon>
        <taxon>Candidatus Scybalenecus</taxon>
    </lineage>
</organism>
<dbReference type="EMBL" id="DVNM01000035">
    <property type="protein sequence ID" value="HIU69600.1"/>
    <property type="molecule type" value="Genomic_DNA"/>
</dbReference>
<comment type="catalytic activity">
    <reaction evidence="1">
        <text>Hydrolysis of terminal non-reducing N-acetyl-D-hexosamine residues in N-acetyl-beta-D-hexosaminides.</text>
        <dbReference type="EC" id="3.2.1.52"/>
    </reaction>
</comment>
<protein>
    <recommendedName>
        <fullName evidence="3">beta-N-acetylhexosaminidase</fullName>
        <ecNumber evidence="3">3.2.1.52</ecNumber>
    </recommendedName>
</protein>
<gene>
    <name evidence="9" type="ORF">IAD23_06550</name>
</gene>
<dbReference type="PANTHER" id="PTHR22600:SF57">
    <property type="entry name" value="BETA-N-ACETYLHEXOSAMINIDASE"/>
    <property type="match status" value="1"/>
</dbReference>
<evidence type="ECO:0000259" key="7">
    <source>
        <dbReference type="Pfam" id="PF00728"/>
    </source>
</evidence>